<accession>A0A485MFX3</accession>
<reference evidence="1 2" key="1">
    <citation type="submission" date="2019-01" db="EMBL/GenBank/DDBJ databases">
        <authorList>
            <person name="Alioto T."/>
            <person name="Alioto T."/>
        </authorList>
    </citation>
    <scope>NUCLEOTIDE SEQUENCE [LARGE SCALE GENOMIC DNA]</scope>
</reference>
<sequence>MKTILSNQVVDFPESVDITEGMCCYYELPQRNPAKGLQSHQCRTQSVWKEKEEALN</sequence>
<evidence type="ECO:0000313" key="2">
    <source>
        <dbReference type="Proteomes" id="UP000386466"/>
    </source>
</evidence>
<dbReference type="AlphaFoldDB" id="A0A485MFX3"/>
<protein>
    <submittedName>
        <fullName evidence="1">Uncharacterized protein</fullName>
    </submittedName>
</protein>
<name>A0A485MFX3_LYNPA</name>
<proteinExistence type="predicted"/>
<dbReference type="EMBL" id="CAAGRJ010001678">
    <property type="protein sequence ID" value="VFV19751.1"/>
    <property type="molecule type" value="Genomic_DNA"/>
</dbReference>
<gene>
    <name evidence="1" type="ORF">LYPA_23C011808</name>
</gene>
<organism evidence="1 2">
    <name type="scientific">Lynx pardinus</name>
    <name type="common">Iberian lynx</name>
    <name type="synonym">Felis pardina</name>
    <dbReference type="NCBI Taxonomy" id="191816"/>
    <lineage>
        <taxon>Eukaryota</taxon>
        <taxon>Metazoa</taxon>
        <taxon>Chordata</taxon>
        <taxon>Craniata</taxon>
        <taxon>Vertebrata</taxon>
        <taxon>Euteleostomi</taxon>
        <taxon>Mammalia</taxon>
        <taxon>Eutheria</taxon>
        <taxon>Laurasiatheria</taxon>
        <taxon>Carnivora</taxon>
        <taxon>Feliformia</taxon>
        <taxon>Felidae</taxon>
        <taxon>Felinae</taxon>
        <taxon>Lynx</taxon>
    </lineage>
</organism>
<dbReference type="Proteomes" id="UP000386466">
    <property type="component" value="Unassembled WGS sequence"/>
</dbReference>
<evidence type="ECO:0000313" key="1">
    <source>
        <dbReference type="EMBL" id="VFV19751.1"/>
    </source>
</evidence>
<keyword evidence="2" id="KW-1185">Reference proteome</keyword>